<dbReference type="AlphaFoldDB" id="A0A0F9JKF5"/>
<sequence>MKISRNQILRRIRDAGWHFKRHGRRVEIWKRPNNAQRLPLPKCKEYEEPLARVVLTQAGLAHEEIEEFLSATVK</sequence>
<protein>
    <recommendedName>
        <fullName evidence="2">YcfA family protein</fullName>
    </recommendedName>
</protein>
<evidence type="ECO:0000313" key="1">
    <source>
        <dbReference type="EMBL" id="KKM70314.1"/>
    </source>
</evidence>
<accession>A0A0F9JKF5</accession>
<proteinExistence type="predicted"/>
<organism evidence="1">
    <name type="scientific">marine sediment metagenome</name>
    <dbReference type="NCBI Taxonomy" id="412755"/>
    <lineage>
        <taxon>unclassified sequences</taxon>
        <taxon>metagenomes</taxon>
        <taxon>ecological metagenomes</taxon>
    </lineage>
</organism>
<name>A0A0F9JKF5_9ZZZZ</name>
<dbReference type="Gene3D" id="3.30.920.30">
    <property type="entry name" value="Hypothetical protein"/>
    <property type="match status" value="1"/>
</dbReference>
<comment type="caution">
    <text evidence="1">The sequence shown here is derived from an EMBL/GenBank/DDBJ whole genome shotgun (WGS) entry which is preliminary data.</text>
</comment>
<gene>
    <name evidence="1" type="ORF">LCGC14_1442020</name>
</gene>
<evidence type="ECO:0008006" key="2">
    <source>
        <dbReference type="Google" id="ProtNLM"/>
    </source>
</evidence>
<dbReference type="SUPFAM" id="SSF54786">
    <property type="entry name" value="YcfA/nrd intein domain"/>
    <property type="match status" value="1"/>
</dbReference>
<dbReference type="EMBL" id="LAZR01009841">
    <property type="protein sequence ID" value="KKM70314.1"/>
    <property type="molecule type" value="Genomic_DNA"/>
</dbReference>
<reference evidence="1" key="1">
    <citation type="journal article" date="2015" name="Nature">
        <title>Complex archaea that bridge the gap between prokaryotes and eukaryotes.</title>
        <authorList>
            <person name="Spang A."/>
            <person name="Saw J.H."/>
            <person name="Jorgensen S.L."/>
            <person name="Zaremba-Niedzwiedzka K."/>
            <person name="Martijn J."/>
            <person name="Lind A.E."/>
            <person name="van Eijk R."/>
            <person name="Schleper C."/>
            <person name="Guy L."/>
            <person name="Ettema T.J."/>
        </authorList>
    </citation>
    <scope>NUCLEOTIDE SEQUENCE</scope>
</reference>
<dbReference type="InterPro" id="IPR038570">
    <property type="entry name" value="HicA_sf"/>
</dbReference>